<sequence>MRALADQDTRALWENYLDVRLISSDTVLRHQTAFYTTRTEEDKNKEFFLSWRGRQGERTEKFVSLDRDRNGNSIKCNGDRTYLLFVKTVKCWCCLFDYVCNCLLSIH</sequence>
<gene>
    <name evidence="1" type="ORF">NPIL_234261</name>
</gene>
<protein>
    <submittedName>
        <fullName evidence="1">Uncharacterized protein</fullName>
    </submittedName>
</protein>
<proteinExistence type="predicted"/>
<evidence type="ECO:0000313" key="2">
    <source>
        <dbReference type="Proteomes" id="UP000887013"/>
    </source>
</evidence>
<accession>A0A8X6P582</accession>
<organism evidence="1 2">
    <name type="scientific">Nephila pilipes</name>
    <name type="common">Giant wood spider</name>
    <name type="synonym">Nephila maculata</name>
    <dbReference type="NCBI Taxonomy" id="299642"/>
    <lineage>
        <taxon>Eukaryota</taxon>
        <taxon>Metazoa</taxon>
        <taxon>Ecdysozoa</taxon>
        <taxon>Arthropoda</taxon>
        <taxon>Chelicerata</taxon>
        <taxon>Arachnida</taxon>
        <taxon>Araneae</taxon>
        <taxon>Araneomorphae</taxon>
        <taxon>Entelegynae</taxon>
        <taxon>Araneoidea</taxon>
        <taxon>Nephilidae</taxon>
        <taxon>Nephila</taxon>
    </lineage>
</organism>
<evidence type="ECO:0000313" key="1">
    <source>
        <dbReference type="EMBL" id="GFT52361.1"/>
    </source>
</evidence>
<keyword evidence="2" id="KW-1185">Reference proteome</keyword>
<comment type="caution">
    <text evidence="1">The sequence shown here is derived from an EMBL/GenBank/DDBJ whole genome shotgun (WGS) entry which is preliminary data.</text>
</comment>
<dbReference type="AlphaFoldDB" id="A0A8X6P582"/>
<name>A0A8X6P582_NEPPI</name>
<dbReference type="EMBL" id="BMAW01065888">
    <property type="protein sequence ID" value="GFT52361.1"/>
    <property type="molecule type" value="Genomic_DNA"/>
</dbReference>
<dbReference type="Proteomes" id="UP000887013">
    <property type="component" value="Unassembled WGS sequence"/>
</dbReference>
<reference evidence="1" key="1">
    <citation type="submission" date="2020-08" db="EMBL/GenBank/DDBJ databases">
        <title>Multicomponent nature underlies the extraordinary mechanical properties of spider dragline silk.</title>
        <authorList>
            <person name="Kono N."/>
            <person name="Nakamura H."/>
            <person name="Mori M."/>
            <person name="Yoshida Y."/>
            <person name="Ohtoshi R."/>
            <person name="Malay A.D."/>
            <person name="Moran D.A.P."/>
            <person name="Tomita M."/>
            <person name="Numata K."/>
            <person name="Arakawa K."/>
        </authorList>
    </citation>
    <scope>NUCLEOTIDE SEQUENCE</scope>
</reference>